<evidence type="ECO:0000313" key="2">
    <source>
        <dbReference type="EMBL" id="EDQ48170.1"/>
    </source>
</evidence>
<accession>A9U833</accession>
<feature type="compositionally biased region" description="Low complexity" evidence="1">
    <location>
        <begin position="150"/>
        <end position="161"/>
    </location>
</feature>
<gene>
    <name evidence="2" type="ORF">PHYPADRAFT_104197</name>
</gene>
<feature type="compositionally biased region" description="Low complexity" evidence="1">
    <location>
        <begin position="12"/>
        <end position="24"/>
    </location>
</feature>
<protein>
    <submittedName>
        <fullName evidence="2">Predicted protein</fullName>
    </submittedName>
</protein>
<feature type="non-terminal residue" evidence="2">
    <location>
        <position position="1"/>
    </location>
</feature>
<dbReference type="EMBL" id="DS546795">
    <property type="protein sequence ID" value="EDQ48170.1"/>
    <property type="molecule type" value="Genomic_DNA"/>
</dbReference>
<feature type="non-terminal residue" evidence="2">
    <location>
        <position position="221"/>
    </location>
</feature>
<feature type="region of interest" description="Disordered" evidence="1">
    <location>
        <begin position="74"/>
        <end position="110"/>
    </location>
</feature>
<dbReference type="AlphaFoldDB" id="A9U833"/>
<feature type="region of interest" description="Disordered" evidence="1">
    <location>
        <begin position="148"/>
        <end position="170"/>
    </location>
</feature>
<sequence length="221" mass="24287">QHAGGLLQRLGQAAVQQQRPQQQQRAHKRARKRQPRELDDGLPQQLEGEQGGDGVQHENLNSWVRWVRERPMGRVRQERGSPVVRPGPGPGACGTPPQSVQSSPTTRKKCSRSWRWASPCRWKARRASICPRGCASVDWSKWTAAINGTSRQQGARRSAARMPEARPRPWAHRAGARAGKGLHAGGASAAFQRESAEFDAGLQLCLRAGMVLLQAGFSMGQ</sequence>
<feature type="region of interest" description="Disordered" evidence="1">
    <location>
        <begin position="1"/>
        <end position="58"/>
    </location>
</feature>
<evidence type="ECO:0000256" key="1">
    <source>
        <dbReference type="SAM" id="MobiDB-lite"/>
    </source>
</evidence>
<name>A9U833_PHYPA</name>
<proteinExistence type="predicted"/>
<reference evidence="2" key="1">
    <citation type="journal article" date="2008" name="Science">
        <title>The Physcomitrella genome reveals evolutionary insights into the conquest of land by plants.</title>
        <authorList>
            <person name="Rensing S."/>
            <person name="Lang D."/>
            <person name="Zimmer A."/>
            <person name="Terry A."/>
            <person name="Salamov A."/>
            <person name="Shapiro H."/>
            <person name="Nishiyama T."/>
            <person name="Perroud P.-F."/>
            <person name="Lindquist E."/>
            <person name="Kamisugi Y."/>
            <person name="Tanahashi T."/>
            <person name="Sakakibara K."/>
            <person name="Fujita T."/>
            <person name="Oishi K."/>
            <person name="Shin-I T."/>
            <person name="Kuroki Y."/>
            <person name="Toyoda A."/>
            <person name="Suzuki Y."/>
            <person name="Hashimoto A."/>
            <person name="Yamaguchi K."/>
            <person name="Sugano A."/>
            <person name="Kohara Y."/>
            <person name="Fujiyama A."/>
            <person name="Anterola A."/>
            <person name="Aoki S."/>
            <person name="Ashton N."/>
            <person name="Barbazuk W.B."/>
            <person name="Barker E."/>
            <person name="Bennetzen J."/>
            <person name="Bezanilla M."/>
            <person name="Blankenship R."/>
            <person name="Cho S.H."/>
            <person name="Dutcher S."/>
            <person name="Estelle M."/>
            <person name="Fawcett J.A."/>
            <person name="Gundlach H."/>
            <person name="Hanada K."/>
            <person name="Heyl A."/>
            <person name="Hicks K.A."/>
            <person name="Hugh J."/>
            <person name="Lohr M."/>
            <person name="Mayer K."/>
            <person name="Melkozernov A."/>
            <person name="Murata T."/>
            <person name="Nelson D."/>
            <person name="Pils B."/>
            <person name="Prigge M."/>
            <person name="Reiss B."/>
            <person name="Renner T."/>
            <person name="Rombauts S."/>
            <person name="Rushton P."/>
            <person name="Sanderfoot A."/>
            <person name="Schween G."/>
            <person name="Shiu S.-H."/>
            <person name="Stueber K."/>
            <person name="Theodoulou F.L."/>
            <person name="Tu H."/>
            <person name="Van de Peer Y."/>
            <person name="Verrier P.J."/>
            <person name="Waters E."/>
            <person name="Wood A."/>
            <person name="Yang L."/>
            <person name="Cove D."/>
            <person name="Cuming A."/>
            <person name="Hasebe M."/>
            <person name="Lucas S."/>
            <person name="Mishler D.B."/>
            <person name="Reski R."/>
            <person name="Grigoriev I."/>
            <person name="Quatrano R.S."/>
            <person name="Boore J.L."/>
        </authorList>
    </citation>
    <scope>NUCLEOTIDE SEQUENCE [LARGE SCALE GENOMIC DNA]</scope>
</reference>
<organism>
    <name type="scientific">Physcomitrium patens</name>
    <name type="common">Spreading-leaved earth moss</name>
    <name type="synonym">Physcomitrella patens</name>
    <dbReference type="NCBI Taxonomy" id="3218"/>
    <lineage>
        <taxon>Eukaryota</taxon>
        <taxon>Viridiplantae</taxon>
        <taxon>Streptophyta</taxon>
        <taxon>Embryophyta</taxon>
        <taxon>Bryophyta</taxon>
        <taxon>Bryophytina</taxon>
        <taxon>Bryopsida</taxon>
        <taxon>Funariidae</taxon>
        <taxon>Funariales</taxon>
        <taxon>Funariaceae</taxon>
        <taxon>Physcomitrium</taxon>
    </lineage>
</organism>
<feature type="compositionally biased region" description="Basic residues" evidence="1">
    <location>
        <begin position="25"/>
        <end position="34"/>
    </location>
</feature>